<gene>
    <name evidence="2" type="ordered locus">Huta_0591</name>
</gene>
<accession>C7NSW7</accession>
<dbReference type="EMBL" id="CP001687">
    <property type="protein sequence ID" value="ACV10778.1"/>
    <property type="molecule type" value="Genomic_DNA"/>
</dbReference>
<keyword evidence="1" id="KW-1133">Transmembrane helix</keyword>
<reference evidence="2 3" key="1">
    <citation type="journal article" date="2009" name="Stand. Genomic Sci.">
        <title>Complete genome sequence of Halorhabdus utahensis type strain (AX-2).</title>
        <authorList>
            <person name="Anderson I."/>
            <person name="Tindall B.J."/>
            <person name="Pomrenke H."/>
            <person name="Goker M."/>
            <person name="Lapidus A."/>
            <person name="Nolan M."/>
            <person name="Copeland A."/>
            <person name="Glavina Del Rio T."/>
            <person name="Chen F."/>
            <person name="Tice H."/>
            <person name="Cheng J.F."/>
            <person name="Lucas S."/>
            <person name="Chertkov O."/>
            <person name="Bruce D."/>
            <person name="Brettin T."/>
            <person name="Detter J.C."/>
            <person name="Han C."/>
            <person name="Goodwin L."/>
            <person name="Land M."/>
            <person name="Hauser L."/>
            <person name="Chang Y.J."/>
            <person name="Jeffries C.D."/>
            <person name="Pitluck S."/>
            <person name="Pati A."/>
            <person name="Mavromatis K."/>
            <person name="Ivanova N."/>
            <person name="Ovchinnikova G."/>
            <person name="Chen A."/>
            <person name="Palaniappan K."/>
            <person name="Chain P."/>
            <person name="Rohde M."/>
            <person name="Bristow J."/>
            <person name="Eisen J.A."/>
            <person name="Markowitz V."/>
            <person name="Hugenholtz P."/>
            <person name="Kyrpides N.C."/>
            <person name="Klenk H.P."/>
        </authorList>
    </citation>
    <scope>NUCLEOTIDE SEQUENCE [LARGE SCALE GENOMIC DNA]</scope>
    <source>
        <strain evidence="3">DSM 12940 / JCM 11049 / AX-2</strain>
    </source>
</reference>
<evidence type="ECO:0000313" key="3">
    <source>
        <dbReference type="Proteomes" id="UP000002071"/>
    </source>
</evidence>
<protein>
    <submittedName>
        <fullName evidence="2">Uncharacterized protein</fullName>
    </submittedName>
</protein>
<organism evidence="2 3">
    <name type="scientific">Halorhabdus utahensis (strain DSM 12940 / JCM 11049 / AX-2)</name>
    <dbReference type="NCBI Taxonomy" id="519442"/>
    <lineage>
        <taxon>Archaea</taxon>
        <taxon>Methanobacteriati</taxon>
        <taxon>Methanobacteriota</taxon>
        <taxon>Stenosarchaea group</taxon>
        <taxon>Halobacteria</taxon>
        <taxon>Halobacteriales</taxon>
        <taxon>Haloarculaceae</taxon>
        <taxon>Halorhabdus</taxon>
    </lineage>
</organism>
<keyword evidence="1" id="KW-0472">Membrane</keyword>
<dbReference type="HOGENOM" id="CLU_2765976_0_0_2"/>
<dbReference type="eggNOG" id="ENOG502N619">
    <property type="taxonomic scope" value="Archaea"/>
</dbReference>
<dbReference type="OrthoDB" id="381534at2157"/>
<dbReference type="GeneID" id="79194361"/>
<name>C7NSW7_HALUD</name>
<evidence type="ECO:0000256" key="1">
    <source>
        <dbReference type="SAM" id="Phobius"/>
    </source>
</evidence>
<dbReference type="AlphaFoldDB" id="C7NSW7"/>
<keyword evidence="3" id="KW-1185">Reference proteome</keyword>
<dbReference type="KEGG" id="hut:Huta_0591"/>
<sequence length="69" mass="7817">MSGIVTSGFIVLLLLQFFLWVGMEIDVKRSENGDLRWFAVAGIFPVIGLGVSLWYVLNRRDLRDTSDGR</sequence>
<keyword evidence="1" id="KW-0812">Transmembrane</keyword>
<evidence type="ECO:0000313" key="2">
    <source>
        <dbReference type="EMBL" id="ACV10778.1"/>
    </source>
</evidence>
<dbReference type="RefSeq" id="WP_015788359.1">
    <property type="nucleotide sequence ID" value="NC_013158.1"/>
</dbReference>
<dbReference type="GeneID" id="8382858"/>
<dbReference type="Proteomes" id="UP000002071">
    <property type="component" value="Chromosome"/>
</dbReference>
<proteinExistence type="predicted"/>
<feature type="transmembrane region" description="Helical" evidence="1">
    <location>
        <begin position="35"/>
        <end position="57"/>
    </location>
</feature>
<feature type="transmembrane region" description="Helical" evidence="1">
    <location>
        <begin position="6"/>
        <end position="23"/>
    </location>
</feature>